<feature type="coiled-coil region" evidence="1">
    <location>
        <begin position="315"/>
        <end position="377"/>
    </location>
</feature>
<evidence type="ECO:0000313" key="3">
    <source>
        <dbReference type="Proteomes" id="UP000192501"/>
    </source>
</evidence>
<dbReference type="AlphaFoldDB" id="A0A1X0QEZ5"/>
<dbReference type="Proteomes" id="UP000192501">
    <property type="component" value="Unassembled WGS sequence"/>
</dbReference>
<dbReference type="VEuPathDB" id="MicrosporidiaDB:HERIO_554"/>
<gene>
    <name evidence="2" type="ORF">A0H76_2666</name>
</gene>
<accession>A0A1X0QEZ5</accession>
<dbReference type="EMBL" id="LTAI01000767">
    <property type="protein sequence ID" value="ORD98350.1"/>
    <property type="molecule type" value="Genomic_DNA"/>
</dbReference>
<dbReference type="VEuPathDB" id="MicrosporidiaDB:A0H76_2666"/>
<evidence type="ECO:0000256" key="1">
    <source>
        <dbReference type="SAM" id="Coils"/>
    </source>
</evidence>
<evidence type="ECO:0000313" key="2">
    <source>
        <dbReference type="EMBL" id="ORD98350.1"/>
    </source>
</evidence>
<name>A0A1X0QEZ5_9MICR</name>
<organism evidence="2 3">
    <name type="scientific">Hepatospora eriocheir</name>
    <dbReference type="NCBI Taxonomy" id="1081669"/>
    <lineage>
        <taxon>Eukaryota</taxon>
        <taxon>Fungi</taxon>
        <taxon>Fungi incertae sedis</taxon>
        <taxon>Microsporidia</taxon>
        <taxon>Hepatosporidae</taxon>
        <taxon>Hepatospora</taxon>
    </lineage>
</organism>
<proteinExistence type="predicted"/>
<sequence>MIYILDKNNYLYSYSLITNNTELLQMMGEDIFIYNNNLFVVNKSIVNSIDSTINDTNLIYSLKNAPSEIISNNENVVFLYKNDLQYLSDNILNNYSSVLFKNFITFTYYNNSYMFILLDDGRVMYGLSMIYSYAIGYKEVLCNTQLKDIICVKDEFLLGITANEIIKYKINKINNSILLEKKYKLNILSDKIVYLFDYLISVGDKVIDIKSVPYEILNNKTMIKIKNSNEIVLSGNRVYFIKKNINSNEKDLKVDLFNKELNNKNQSFDDYKEVLDKITEETLRQNFKSLILKLRNFNLLKNNTNKIKFNIKSRIDELNEMKSKIDISIEKLKEKEELLRSKLSAIKDRSKNISVNATEFKKNCERLENLFEKLDEKRLSFDYKRLKIQRNVLRDMFE</sequence>
<protein>
    <submittedName>
        <fullName evidence="2">Uncharacterized protein</fullName>
    </submittedName>
</protein>
<reference evidence="2 3" key="1">
    <citation type="journal article" date="2017" name="Environ. Microbiol.">
        <title>Decay of the glycolytic pathway and adaptation to intranuclear parasitism within Enterocytozoonidae microsporidia.</title>
        <authorList>
            <person name="Wiredu Boakye D."/>
            <person name="Jaroenlak P."/>
            <person name="Prachumwat A."/>
            <person name="Williams T.A."/>
            <person name="Bateman K.S."/>
            <person name="Itsathitphaisarn O."/>
            <person name="Sritunyalucksana K."/>
            <person name="Paszkiewicz K.H."/>
            <person name="Moore K.A."/>
            <person name="Stentiford G.D."/>
            <person name="Williams B.A."/>
        </authorList>
    </citation>
    <scope>NUCLEOTIDE SEQUENCE [LARGE SCALE GENOMIC DNA]</scope>
    <source>
        <strain evidence="3">canceri</strain>
    </source>
</reference>
<keyword evidence="1" id="KW-0175">Coiled coil</keyword>
<comment type="caution">
    <text evidence="2">The sequence shown here is derived from an EMBL/GenBank/DDBJ whole genome shotgun (WGS) entry which is preliminary data.</text>
</comment>